<gene>
    <name evidence="1" type="ORF">AQJ67_11050</name>
</gene>
<evidence type="ECO:0000313" key="2">
    <source>
        <dbReference type="Proteomes" id="UP000053429"/>
    </source>
</evidence>
<keyword evidence="2" id="KW-1185">Reference proteome</keyword>
<comment type="caution">
    <text evidence="1">The sequence shown here is derived from an EMBL/GenBank/DDBJ whole genome shotgun (WGS) entry which is preliminary data.</text>
</comment>
<dbReference type="Proteomes" id="UP000053429">
    <property type="component" value="Unassembled WGS sequence"/>
</dbReference>
<evidence type="ECO:0000313" key="1">
    <source>
        <dbReference type="EMBL" id="KUO04281.1"/>
    </source>
</evidence>
<sequence length="108" mass="11884">MTCGECLDVSEGMRATALDFPGGLPDEAPLPDSATCELGQHEHGEHTARLRELFDGAVWVTWEGGDIKVRPITYCQSFRSSDGGVPLSDALCWLPDAHRGRHTWEWCA</sequence>
<protein>
    <submittedName>
        <fullName evidence="1">Uncharacterized protein</fullName>
    </submittedName>
</protein>
<proteinExistence type="predicted"/>
<reference evidence="1 2" key="1">
    <citation type="submission" date="2015-10" db="EMBL/GenBank/DDBJ databases">
        <title>Draft genome sequence of Streptomyces caeruleatus NRRL B-24802, type strain for the species Streptomyces caeruleatus.</title>
        <authorList>
            <person name="Ruckert C."/>
            <person name="Winkler A."/>
            <person name="Kalinowski J."/>
            <person name="Kampfer P."/>
            <person name="Glaeser S."/>
        </authorList>
    </citation>
    <scope>NUCLEOTIDE SEQUENCE [LARGE SCALE GENOMIC DNA]</scope>
    <source>
        <strain evidence="1 2">NRRL B-24802</strain>
    </source>
</reference>
<organism evidence="1 2">
    <name type="scientific">Streptomyces caeruleatus</name>
    <dbReference type="NCBI Taxonomy" id="661399"/>
    <lineage>
        <taxon>Bacteria</taxon>
        <taxon>Bacillati</taxon>
        <taxon>Actinomycetota</taxon>
        <taxon>Actinomycetes</taxon>
        <taxon>Kitasatosporales</taxon>
        <taxon>Streptomycetaceae</taxon>
        <taxon>Streptomyces</taxon>
    </lineage>
</organism>
<dbReference type="AlphaFoldDB" id="A0A117RQW8"/>
<dbReference type="EMBL" id="LMWY01000012">
    <property type="protein sequence ID" value="KUO04281.1"/>
    <property type="molecule type" value="Genomic_DNA"/>
</dbReference>
<accession>A0A117RQW8</accession>
<name>A0A117RQW8_9ACTN</name>